<keyword evidence="2" id="KW-1185">Reference proteome</keyword>
<gene>
    <name evidence="1" type="ORF">EJ04DRAFT_567116</name>
</gene>
<dbReference type="OrthoDB" id="3794025at2759"/>
<proteinExistence type="predicted"/>
<dbReference type="Proteomes" id="UP000799444">
    <property type="component" value="Unassembled WGS sequence"/>
</dbReference>
<dbReference type="AlphaFoldDB" id="A0A9P4QT34"/>
<evidence type="ECO:0000313" key="2">
    <source>
        <dbReference type="Proteomes" id="UP000799444"/>
    </source>
</evidence>
<evidence type="ECO:0000313" key="1">
    <source>
        <dbReference type="EMBL" id="KAF2731110.1"/>
    </source>
</evidence>
<accession>A0A9P4QT34</accession>
<reference evidence="1" key="1">
    <citation type="journal article" date="2020" name="Stud. Mycol.">
        <title>101 Dothideomycetes genomes: a test case for predicting lifestyles and emergence of pathogens.</title>
        <authorList>
            <person name="Haridas S."/>
            <person name="Albert R."/>
            <person name="Binder M."/>
            <person name="Bloem J."/>
            <person name="Labutti K."/>
            <person name="Salamov A."/>
            <person name="Andreopoulos B."/>
            <person name="Baker S."/>
            <person name="Barry K."/>
            <person name="Bills G."/>
            <person name="Bluhm B."/>
            <person name="Cannon C."/>
            <person name="Castanera R."/>
            <person name="Culley D."/>
            <person name="Daum C."/>
            <person name="Ezra D."/>
            <person name="Gonzalez J."/>
            <person name="Henrissat B."/>
            <person name="Kuo A."/>
            <person name="Liang C."/>
            <person name="Lipzen A."/>
            <person name="Lutzoni F."/>
            <person name="Magnuson J."/>
            <person name="Mondo S."/>
            <person name="Nolan M."/>
            <person name="Ohm R."/>
            <person name="Pangilinan J."/>
            <person name="Park H.-J."/>
            <person name="Ramirez L."/>
            <person name="Alfaro M."/>
            <person name="Sun H."/>
            <person name="Tritt A."/>
            <person name="Yoshinaga Y."/>
            <person name="Zwiers L.-H."/>
            <person name="Turgeon B."/>
            <person name="Goodwin S."/>
            <person name="Spatafora J."/>
            <person name="Crous P."/>
            <person name="Grigoriev I."/>
        </authorList>
    </citation>
    <scope>NUCLEOTIDE SEQUENCE</scope>
    <source>
        <strain evidence="1">CBS 125425</strain>
    </source>
</reference>
<protein>
    <submittedName>
        <fullName evidence="1">Uncharacterized protein</fullName>
    </submittedName>
</protein>
<sequence>MPASFSNGSMVEEMATGVSEIKLNYRVDEMEKDDKTTATDGSFQMIASDTSAGTFDSTLELSDGEGEGLMVQSATNKEKGKAAAEQVPGHGQQNGLQQSKVILLHIVTFTTLTEGQWKTSPWELDETIRNPETRVSNDSMPTYADIALKRRDDQILRLRTVLHQAEAELTAYNDIQQKAIERAARRDVDAALMQLCTDIITQKLEWITKGAAIERKEVRLQAREKAIIRHELLLSEGQKQFVNKLEERGLREASTIQLDEVRAASENRANYEHAQAQAEINHRIQELDAREENLKLKEANFLVEARHDLELRIREQVKNELLPKVHIESYNTGHADGKKAGLAANMDKVKSNAFKVGYVAGLKSTQKMTALRNGELRVDSPEMAFLFDHSHPENPFNLGPQIAGLIDVAKEAGNLGGAVNGESSTGSHKLNGGAAPFQATVIPNLLDL</sequence>
<name>A0A9P4QT34_9PLEO</name>
<dbReference type="EMBL" id="ML996202">
    <property type="protein sequence ID" value="KAF2731110.1"/>
    <property type="molecule type" value="Genomic_DNA"/>
</dbReference>
<organism evidence="1 2">
    <name type="scientific">Polyplosphaeria fusca</name>
    <dbReference type="NCBI Taxonomy" id="682080"/>
    <lineage>
        <taxon>Eukaryota</taxon>
        <taxon>Fungi</taxon>
        <taxon>Dikarya</taxon>
        <taxon>Ascomycota</taxon>
        <taxon>Pezizomycotina</taxon>
        <taxon>Dothideomycetes</taxon>
        <taxon>Pleosporomycetidae</taxon>
        <taxon>Pleosporales</taxon>
        <taxon>Tetraplosphaeriaceae</taxon>
        <taxon>Polyplosphaeria</taxon>
    </lineage>
</organism>
<comment type="caution">
    <text evidence="1">The sequence shown here is derived from an EMBL/GenBank/DDBJ whole genome shotgun (WGS) entry which is preliminary data.</text>
</comment>